<dbReference type="Proteomes" id="UP000694546">
    <property type="component" value="Chromosome 8"/>
</dbReference>
<dbReference type="PANTHER" id="PTHR22930:SF267">
    <property type="entry name" value="NUCLEASE HARBI1-RELATED"/>
    <property type="match status" value="1"/>
</dbReference>
<dbReference type="GO" id="GO:0016787">
    <property type="term" value="F:hydrolase activity"/>
    <property type="evidence" value="ECO:0007669"/>
    <property type="project" value="UniProtKB-KW"/>
</dbReference>
<evidence type="ECO:0000259" key="8">
    <source>
        <dbReference type="Pfam" id="PF13359"/>
    </source>
</evidence>
<dbReference type="InterPro" id="IPR027806">
    <property type="entry name" value="HARBI1_dom"/>
</dbReference>
<organism evidence="9 10">
    <name type="scientific">Gadus morhua</name>
    <name type="common">Atlantic cod</name>
    <dbReference type="NCBI Taxonomy" id="8049"/>
    <lineage>
        <taxon>Eukaryota</taxon>
        <taxon>Metazoa</taxon>
        <taxon>Chordata</taxon>
        <taxon>Craniata</taxon>
        <taxon>Vertebrata</taxon>
        <taxon>Euteleostomi</taxon>
        <taxon>Actinopterygii</taxon>
        <taxon>Neopterygii</taxon>
        <taxon>Teleostei</taxon>
        <taxon>Neoteleostei</taxon>
        <taxon>Acanthomorphata</taxon>
        <taxon>Zeiogadaria</taxon>
        <taxon>Gadariae</taxon>
        <taxon>Gadiformes</taxon>
        <taxon>Gadoidei</taxon>
        <taxon>Gadidae</taxon>
        <taxon>Gadus</taxon>
    </lineage>
</organism>
<dbReference type="InterPro" id="IPR045249">
    <property type="entry name" value="HARBI1-like"/>
</dbReference>
<keyword evidence="5" id="KW-0479">Metal-binding</keyword>
<keyword evidence="4" id="KW-0540">Nuclease</keyword>
<evidence type="ECO:0000256" key="1">
    <source>
        <dbReference type="ARBA" id="ARBA00001968"/>
    </source>
</evidence>
<evidence type="ECO:0000256" key="5">
    <source>
        <dbReference type="ARBA" id="ARBA00022723"/>
    </source>
</evidence>
<evidence type="ECO:0000256" key="3">
    <source>
        <dbReference type="ARBA" id="ARBA00006958"/>
    </source>
</evidence>
<evidence type="ECO:0000256" key="2">
    <source>
        <dbReference type="ARBA" id="ARBA00004123"/>
    </source>
</evidence>
<proteinExistence type="inferred from homology"/>
<evidence type="ECO:0000313" key="9">
    <source>
        <dbReference type="Ensembl" id="ENSGMOP00000052487.1"/>
    </source>
</evidence>
<sequence>PSKIRLKNPVNVMTERLLRSHNDVFNFQDHILISYYRLPRQFILNLVEELRPALERPTRRHGAFQVVCRVTSRLRLQSTVCRTVRSVALSLCRRINTFVGFPSQPDQQNIARQKFFNIAGFPDVLGCVDGTHIRIKTPTEHENVLVNRKGYHINAQIVCDTDLKITNCVIKWPGSKHDSYILRQSRLWGEFEAGRYDGILVGDRGYACMPFLMTPYGDPQSESEARFNRALSTCRVRIEMTFGIIKACWNCLRSLRVKPERESQIITACVVLHNIATIRKERAPHVPLVADDVVDPIKVDPPTGTAVRRAITNQFFG</sequence>
<dbReference type="GO" id="GO:0005634">
    <property type="term" value="C:nucleus"/>
    <property type="evidence" value="ECO:0007669"/>
    <property type="project" value="UniProtKB-SubCell"/>
</dbReference>
<reference evidence="9" key="2">
    <citation type="submission" date="2025-09" db="UniProtKB">
        <authorList>
            <consortium name="Ensembl"/>
        </authorList>
    </citation>
    <scope>IDENTIFICATION</scope>
</reference>
<reference evidence="9" key="1">
    <citation type="submission" date="2025-08" db="UniProtKB">
        <authorList>
            <consortium name="Ensembl"/>
        </authorList>
    </citation>
    <scope>IDENTIFICATION</scope>
</reference>
<keyword evidence="6" id="KW-0378">Hydrolase</keyword>
<comment type="subcellular location">
    <subcellularLocation>
        <location evidence="2">Nucleus</location>
    </subcellularLocation>
</comment>
<dbReference type="GO" id="GO:0046872">
    <property type="term" value="F:metal ion binding"/>
    <property type="evidence" value="ECO:0007669"/>
    <property type="project" value="UniProtKB-KW"/>
</dbReference>
<dbReference type="GeneTree" id="ENSGT00940000154348"/>
<dbReference type="AlphaFoldDB" id="A0A8C5BTC6"/>
<accession>A0A8C5BTC6</accession>
<evidence type="ECO:0000313" key="10">
    <source>
        <dbReference type="Proteomes" id="UP000694546"/>
    </source>
</evidence>
<comment type="similarity">
    <text evidence="3">Belongs to the HARBI1 family.</text>
</comment>
<keyword evidence="7" id="KW-0539">Nucleus</keyword>
<feature type="domain" description="DDE Tnp4" evidence="8">
    <location>
        <begin position="128"/>
        <end position="274"/>
    </location>
</feature>
<evidence type="ECO:0000256" key="6">
    <source>
        <dbReference type="ARBA" id="ARBA00022801"/>
    </source>
</evidence>
<evidence type="ECO:0000256" key="7">
    <source>
        <dbReference type="ARBA" id="ARBA00023242"/>
    </source>
</evidence>
<evidence type="ECO:0000256" key="4">
    <source>
        <dbReference type="ARBA" id="ARBA00022722"/>
    </source>
</evidence>
<dbReference type="PANTHER" id="PTHR22930">
    <property type="match status" value="1"/>
</dbReference>
<dbReference type="Ensembl" id="ENSGMOT00000074439.1">
    <property type="protein sequence ID" value="ENSGMOP00000052487.1"/>
    <property type="gene ID" value="ENSGMOG00000025303.1"/>
</dbReference>
<name>A0A8C5BTC6_GADMO</name>
<protein>
    <recommendedName>
        <fullName evidence="8">DDE Tnp4 domain-containing protein</fullName>
    </recommendedName>
</protein>
<comment type="cofactor">
    <cofactor evidence="1">
        <name>a divalent metal cation</name>
        <dbReference type="ChEBI" id="CHEBI:60240"/>
    </cofactor>
</comment>
<dbReference type="Pfam" id="PF13359">
    <property type="entry name" value="DDE_Tnp_4"/>
    <property type="match status" value="1"/>
</dbReference>
<dbReference type="GO" id="GO:0004518">
    <property type="term" value="F:nuclease activity"/>
    <property type="evidence" value="ECO:0007669"/>
    <property type="project" value="UniProtKB-KW"/>
</dbReference>
<dbReference type="OMA" id="YHINAQI"/>
<keyword evidence="10" id="KW-1185">Reference proteome</keyword>